<evidence type="ECO:0000256" key="1">
    <source>
        <dbReference type="SAM" id="SignalP"/>
    </source>
</evidence>
<reference evidence="2" key="1">
    <citation type="submission" date="2021-04" db="EMBL/GenBank/DDBJ databases">
        <title>Phylogenetic analysis of Acidobacteriaceae.</title>
        <authorList>
            <person name="Qiu L."/>
            <person name="Zhang Q."/>
        </authorList>
    </citation>
    <scope>NUCLEOTIDE SEQUENCE</scope>
    <source>
        <strain evidence="2">DSM 25168</strain>
    </source>
</reference>
<gene>
    <name evidence="2" type="ORF">MOP44_16270</name>
</gene>
<evidence type="ECO:0000313" key="2">
    <source>
        <dbReference type="EMBL" id="UWZ82126.1"/>
    </source>
</evidence>
<feature type="chain" id="PRO_5039933800" evidence="1">
    <location>
        <begin position="28"/>
        <end position="129"/>
    </location>
</feature>
<keyword evidence="1" id="KW-0732">Signal</keyword>
<dbReference type="RefSeq" id="WP_260791228.1">
    <property type="nucleotide sequence ID" value="NZ_CP093313.1"/>
</dbReference>
<dbReference type="EMBL" id="CP093313">
    <property type="protein sequence ID" value="UWZ82126.1"/>
    <property type="molecule type" value="Genomic_DNA"/>
</dbReference>
<protein>
    <submittedName>
        <fullName evidence="2">Uncharacterized protein</fullName>
    </submittedName>
</protein>
<dbReference type="Proteomes" id="UP001059380">
    <property type="component" value="Chromosome"/>
</dbReference>
<dbReference type="KEGG" id="orp:MOP44_16270"/>
<proteinExistence type="predicted"/>
<organism evidence="2 3">
    <name type="scientific">Occallatibacter riparius</name>
    <dbReference type="NCBI Taxonomy" id="1002689"/>
    <lineage>
        <taxon>Bacteria</taxon>
        <taxon>Pseudomonadati</taxon>
        <taxon>Acidobacteriota</taxon>
        <taxon>Terriglobia</taxon>
        <taxon>Terriglobales</taxon>
        <taxon>Acidobacteriaceae</taxon>
        <taxon>Occallatibacter</taxon>
    </lineage>
</organism>
<keyword evidence="3" id="KW-1185">Reference proteome</keyword>
<dbReference type="AlphaFoldDB" id="A0A9J7BMI7"/>
<sequence>MRSTMLKWFLVPAVAAIAALASQTANAEKVNVPFNFSANGQSFPAGAYDVQQGINGSFVTLQQHDGTKHLVSVLEPGVKDPSDSRIVLRFDVNGEDYILDTIQIHAKTTAHMTKSHKHHKDQERVITGE</sequence>
<accession>A0A9J7BMI7</accession>
<evidence type="ECO:0000313" key="3">
    <source>
        <dbReference type="Proteomes" id="UP001059380"/>
    </source>
</evidence>
<feature type="signal peptide" evidence="1">
    <location>
        <begin position="1"/>
        <end position="27"/>
    </location>
</feature>
<name>A0A9J7BMI7_9BACT</name>